<keyword evidence="4" id="KW-1185">Reference proteome</keyword>
<dbReference type="Proteomes" id="UP001642464">
    <property type="component" value="Unassembled WGS sequence"/>
</dbReference>
<name>A0ABP0LZ68_9DINO</name>
<feature type="compositionally biased region" description="Polar residues" evidence="1">
    <location>
        <begin position="167"/>
        <end position="179"/>
    </location>
</feature>
<sequence length="304" mass="32577">MPTVVMPSLISSLSLPIPTALEVFSPTPLLFILLLIMGLAVGAYFWMQRRERIIQAYAQEEARMRSSIPEMQARIDQEVDLEVAAASGATGSSFAATAAALPRASEAALNEPPPAPRISLPGCGPVPGLPTSGGSRASFAASAARRSVLSHGSSEYTLGDDRPSVMSRPSRTEQPSYQAAGNPASEPKRASTQRQSMAALAESRKSLVEVMKMYGPEEEKVEVKVSRTSLSGWYAEEKKESDEAERKSLSTWYGDGASQSAAPDPSKVVSLEQGKEGDVSGGCCGGSYRRRTSQRRVNQCRLFD</sequence>
<dbReference type="EMBL" id="CAXAMM010018891">
    <property type="protein sequence ID" value="CAK9044517.1"/>
    <property type="molecule type" value="Genomic_DNA"/>
</dbReference>
<evidence type="ECO:0000256" key="2">
    <source>
        <dbReference type="SAM" id="Phobius"/>
    </source>
</evidence>
<evidence type="ECO:0000313" key="4">
    <source>
        <dbReference type="Proteomes" id="UP001642464"/>
    </source>
</evidence>
<feature type="compositionally biased region" description="Basic and acidic residues" evidence="1">
    <location>
        <begin position="235"/>
        <end position="248"/>
    </location>
</feature>
<keyword evidence="2" id="KW-1133">Transmembrane helix</keyword>
<evidence type="ECO:0008006" key="5">
    <source>
        <dbReference type="Google" id="ProtNLM"/>
    </source>
</evidence>
<proteinExistence type="predicted"/>
<evidence type="ECO:0000256" key="1">
    <source>
        <dbReference type="SAM" id="MobiDB-lite"/>
    </source>
</evidence>
<comment type="caution">
    <text evidence="3">The sequence shown here is derived from an EMBL/GenBank/DDBJ whole genome shotgun (WGS) entry which is preliminary data.</text>
</comment>
<protein>
    <recommendedName>
        <fullName evidence="5">Transmembrane protein</fullName>
    </recommendedName>
</protein>
<feature type="region of interest" description="Disordered" evidence="1">
    <location>
        <begin position="235"/>
        <end position="292"/>
    </location>
</feature>
<organism evidence="3 4">
    <name type="scientific">Durusdinium trenchii</name>
    <dbReference type="NCBI Taxonomy" id="1381693"/>
    <lineage>
        <taxon>Eukaryota</taxon>
        <taxon>Sar</taxon>
        <taxon>Alveolata</taxon>
        <taxon>Dinophyceae</taxon>
        <taxon>Suessiales</taxon>
        <taxon>Symbiodiniaceae</taxon>
        <taxon>Durusdinium</taxon>
    </lineage>
</organism>
<keyword evidence="2" id="KW-0472">Membrane</keyword>
<accession>A0ABP0LZ68</accession>
<reference evidence="3 4" key="1">
    <citation type="submission" date="2024-02" db="EMBL/GenBank/DDBJ databases">
        <authorList>
            <person name="Chen Y."/>
            <person name="Shah S."/>
            <person name="Dougan E. K."/>
            <person name="Thang M."/>
            <person name="Chan C."/>
        </authorList>
    </citation>
    <scope>NUCLEOTIDE SEQUENCE [LARGE SCALE GENOMIC DNA]</scope>
</reference>
<feature type="region of interest" description="Disordered" evidence="1">
    <location>
        <begin position="105"/>
        <end position="138"/>
    </location>
</feature>
<feature type="transmembrane region" description="Helical" evidence="2">
    <location>
        <begin position="30"/>
        <end position="47"/>
    </location>
</feature>
<feature type="region of interest" description="Disordered" evidence="1">
    <location>
        <begin position="150"/>
        <end position="200"/>
    </location>
</feature>
<evidence type="ECO:0000313" key="3">
    <source>
        <dbReference type="EMBL" id="CAK9044517.1"/>
    </source>
</evidence>
<gene>
    <name evidence="3" type="ORF">SCF082_LOCUS25286</name>
</gene>
<keyword evidence="2" id="KW-0812">Transmembrane</keyword>